<accession>A0ABT1QIL8</accession>
<sequence>MTDFPTPVRPTEDSADFFAAAAEGNLLLRRCSICGAVRGPQVSTCPACHAESHNTIHSESTGTLVSWSVVHRSPLPDVDGPYTVGIVEAREGPWVVLRLLCPVDHHLRAGQAIAYVGRHSGDDGEYILAGSPVEAAHR</sequence>
<dbReference type="InterPro" id="IPR052513">
    <property type="entry name" value="Thioester_dehydratase-like"/>
</dbReference>
<dbReference type="SUPFAM" id="SSF50249">
    <property type="entry name" value="Nucleic acid-binding proteins"/>
    <property type="match status" value="1"/>
</dbReference>
<feature type="domain" description="ChsH2 C-terminal OB-fold" evidence="1">
    <location>
        <begin position="60"/>
        <end position="114"/>
    </location>
</feature>
<evidence type="ECO:0000313" key="3">
    <source>
        <dbReference type="EMBL" id="MCQ4122096.1"/>
    </source>
</evidence>
<evidence type="ECO:0000259" key="2">
    <source>
        <dbReference type="Pfam" id="PF12172"/>
    </source>
</evidence>
<proteinExistence type="predicted"/>
<dbReference type="InterPro" id="IPR002878">
    <property type="entry name" value="ChsH2_C"/>
</dbReference>
<evidence type="ECO:0000259" key="1">
    <source>
        <dbReference type="Pfam" id="PF01796"/>
    </source>
</evidence>
<gene>
    <name evidence="3" type="ORF">NOF53_23530</name>
</gene>
<dbReference type="InterPro" id="IPR012340">
    <property type="entry name" value="NA-bd_OB-fold"/>
</dbReference>
<dbReference type="RefSeq" id="WP_255973317.1">
    <property type="nucleotide sequence ID" value="NZ_JANFQF010000025.1"/>
</dbReference>
<dbReference type="PANTHER" id="PTHR34075:SF5">
    <property type="entry name" value="BLR3430 PROTEIN"/>
    <property type="match status" value="1"/>
</dbReference>
<feature type="domain" description="ChsH2 rubredoxin-like zinc ribbon" evidence="2">
    <location>
        <begin position="18"/>
        <end position="52"/>
    </location>
</feature>
<dbReference type="Gene3D" id="6.10.30.10">
    <property type="match status" value="1"/>
</dbReference>
<dbReference type="Pfam" id="PF12172">
    <property type="entry name" value="zf-ChsH2"/>
    <property type="match status" value="1"/>
</dbReference>
<reference evidence="3 4" key="1">
    <citation type="submission" date="2022-07" db="EMBL/GenBank/DDBJ databases">
        <title>Degradation activity of malathion, p-nitrophenol and potential low-temperature adaptation strategy of Rhodococcus sp. FXJ9.536.</title>
        <authorList>
            <person name="Huang J."/>
            <person name="Huang Y."/>
        </authorList>
    </citation>
    <scope>NUCLEOTIDE SEQUENCE [LARGE SCALE GENOMIC DNA]</scope>
    <source>
        <strain evidence="3 4">FXJ9.536</strain>
    </source>
</reference>
<keyword evidence="4" id="KW-1185">Reference proteome</keyword>
<organism evidence="3 4">
    <name type="scientific">Rhodococcus tibetensis</name>
    <dbReference type="NCBI Taxonomy" id="2965064"/>
    <lineage>
        <taxon>Bacteria</taxon>
        <taxon>Bacillati</taxon>
        <taxon>Actinomycetota</taxon>
        <taxon>Actinomycetes</taxon>
        <taxon>Mycobacteriales</taxon>
        <taxon>Nocardiaceae</taxon>
        <taxon>Rhodococcus</taxon>
    </lineage>
</organism>
<name>A0ABT1QIL8_9NOCA</name>
<dbReference type="Pfam" id="PF01796">
    <property type="entry name" value="OB_ChsH2_C"/>
    <property type="match status" value="1"/>
</dbReference>
<evidence type="ECO:0000313" key="4">
    <source>
        <dbReference type="Proteomes" id="UP001524501"/>
    </source>
</evidence>
<dbReference type="InterPro" id="IPR022002">
    <property type="entry name" value="ChsH2_Znr"/>
</dbReference>
<dbReference type="Proteomes" id="UP001524501">
    <property type="component" value="Unassembled WGS sequence"/>
</dbReference>
<dbReference type="PANTHER" id="PTHR34075">
    <property type="entry name" value="BLR3430 PROTEIN"/>
    <property type="match status" value="1"/>
</dbReference>
<comment type="caution">
    <text evidence="3">The sequence shown here is derived from an EMBL/GenBank/DDBJ whole genome shotgun (WGS) entry which is preliminary data.</text>
</comment>
<dbReference type="EMBL" id="JANFQF010000025">
    <property type="protein sequence ID" value="MCQ4122096.1"/>
    <property type="molecule type" value="Genomic_DNA"/>
</dbReference>
<protein>
    <submittedName>
        <fullName evidence="3">OB-fold domain-containing protein</fullName>
    </submittedName>
</protein>